<protein>
    <recommendedName>
        <fullName evidence="6">Transmembrane protein</fullName>
    </recommendedName>
</protein>
<dbReference type="EMBL" id="CAJJDM010000229">
    <property type="protein sequence ID" value="CAD8118015.1"/>
    <property type="molecule type" value="Genomic_DNA"/>
</dbReference>
<comment type="caution">
    <text evidence="4">The sequence shown here is derived from an EMBL/GenBank/DDBJ whole genome shotgun (WGS) entry which is preliminary data.</text>
</comment>
<feature type="transmembrane region" description="Helical" evidence="1">
    <location>
        <begin position="196"/>
        <end position="213"/>
    </location>
</feature>
<dbReference type="AlphaFoldDB" id="A0A8S1QWR4"/>
<sequence>MGKHYIVDEKSQCHEAEYAIKKGINVTLSAQNLMDWIVGLVKQEEEHEMIHGNFMKLQVHICMREIKGFQLSLNIHILANPIAGVNTHDLHHGVLYRALSMTVQICVFTIHYENILYKQQLMLVDGNLIVLEYYLFVVLYIKKQITFHQLLVKMDLIIGEFKHHLEYLGENLELLDQHQEILVVYNCFFVRLWHKINFPIFTCIIKIANYMFLKRNFYFFIKYHNHQINSKTIFKKKKKFCFIYNSILFKFQFQNQKQFNFYNYQGDHYNNSTQKIINQNFIDYQKDQFKVFYILFQLSLPKIFFFYLSLFQFQSNYFLFQITYFYQLFLLQSLSHHKKLS</sequence>
<evidence type="ECO:0000256" key="1">
    <source>
        <dbReference type="SAM" id="Phobius"/>
    </source>
</evidence>
<gene>
    <name evidence="2" type="ORF">PPRIM_AZ9-3.1.T2200004</name>
    <name evidence="3" type="ORF">PPRIM_AZ9-3.1.T2540001</name>
    <name evidence="4" type="ORF">PPRIM_AZ9-3.1.T3780001</name>
</gene>
<accession>A0A8S1QWR4</accession>
<evidence type="ECO:0000313" key="3">
    <source>
        <dbReference type="EMBL" id="CAD8118637.1"/>
    </source>
</evidence>
<dbReference type="Proteomes" id="UP000688137">
    <property type="component" value="Unassembled WGS sequence"/>
</dbReference>
<evidence type="ECO:0000313" key="4">
    <source>
        <dbReference type="EMBL" id="CAD8119853.1"/>
    </source>
</evidence>
<name>A0A8S1QWR4_PARPR</name>
<evidence type="ECO:0000313" key="5">
    <source>
        <dbReference type="Proteomes" id="UP000688137"/>
    </source>
</evidence>
<reference evidence="4" key="1">
    <citation type="submission" date="2021-01" db="EMBL/GenBank/DDBJ databases">
        <authorList>
            <consortium name="Genoscope - CEA"/>
            <person name="William W."/>
        </authorList>
    </citation>
    <scope>NUCLEOTIDE SEQUENCE</scope>
</reference>
<dbReference type="EMBL" id="CAJJDM010000387">
    <property type="protein sequence ID" value="CAD8119853.1"/>
    <property type="molecule type" value="Genomic_DNA"/>
</dbReference>
<proteinExistence type="predicted"/>
<keyword evidence="1" id="KW-0812">Transmembrane</keyword>
<feature type="transmembrane region" description="Helical" evidence="1">
    <location>
        <begin position="291"/>
        <end position="311"/>
    </location>
</feature>
<evidence type="ECO:0000313" key="2">
    <source>
        <dbReference type="EMBL" id="CAD8118015.1"/>
    </source>
</evidence>
<organism evidence="4 5">
    <name type="scientific">Paramecium primaurelia</name>
    <dbReference type="NCBI Taxonomy" id="5886"/>
    <lineage>
        <taxon>Eukaryota</taxon>
        <taxon>Sar</taxon>
        <taxon>Alveolata</taxon>
        <taxon>Ciliophora</taxon>
        <taxon>Intramacronucleata</taxon>
        <taxon>Oligohymenophorea</taxon>
        <taxon>Peniculida</taxon>
        <taxon>Parameciidae</taxon>
        <taxon>Paramecium</taxon>
    </lineage>
</organism>
<keyword evidence="1" id="KW-1133">Transmembrane helix</keyword>
<keyword evidence="1" id="KW-0472">Membrane</keyword>
<evidence type="ECO:0008006" key="6">
    <source>
        <dbReference type="Google" id="ProtNLM"/>
    </source>
</evidence>
<keyword evidence="5" id="KW-1185">Reference proteome</keyword>
<dbReference type="EMBL" id="CAJJDM010000263">
    <property type="protein sequence ID" value="CAD8118637.1"/>
    <property type="molecule type" value="Genomic_DNA"/>
</dbReference>